<comment type="similarity">
    <text evidence="2">Belongs to the major facilitator superfamily. Proton-dependent oligopeptide transporter (POT/PTR) (TC 2.A.17) family.</text>
</comment>
<dbReference type="InterPro" id="IPR000109">
    <property type="entry name" value="POT_fam"/>
</dbReference>
<evidence type="ECO:0000256" key="11">
    <source>
        <dbReference type="ARBA" id="ARBA00023049"/>
    </source>
</evidence>
<evidence type="ECO:0000256" key="12">
    <source>
        <dbReference type="ARBA" id="ARBA00023136"/>
    </source>
</evidence>
<keyword evidence="7" id="KW-0732">Signal</keyword>
<feature type="transmembrane region" description="Helical" evidence="18">
    <location>
        <begin position="72"/>
        <end position="91"/>
    </location>
</feature>
<dbReference type="InterPro" id="IPR024079">
    <property type="entry name" value="MetalloPept_cat_dom_sf"/>
</dbReference>
<feature type="transmembrane region" description="Helical" evidence="18">
    <location>
        <begin position="226"/>
        <end position="249"/>
    </location>
</feature>
<dbReference type="OrthoDB" id="8904098at2759"/>
<dbReference type="SUPFAM" id="SSF103473">
    <property type="entry name" value="MFS general substrate transporter"/>
    <property type="match status" value="2"/>
</dbReference>
<dbReference type="PRINTS" id="PR00138">
    <property type="entry name" value="MATRIXIN"/>
</dbReference>
<evidence type="ECO:0000313" key="20">
    <source>
        <dbReference type="EMBL" id="KAF8407967.1"/>
    </source>
</evidence>
<feature type="binding site" evidence="16">
    <location>
        <position position="613"/>
    </location>
    <ligand>
        <name>Zn(2+)</name>
        <dbReference type="ChEBI" id="CHEBI:29105"/>
        <label>1</label>
    </ligand>
</feature>
<dbReference type="FunFam" id="3.40.390.10:FF:000018">
    <property type="entry name" value="Metalloendoproteinase 1"/>
    <property type="match status" value="1"/>
</dbReference>
<feature type="binding site" evidence="16">
    <location>
        <position position="605"/>
    </location>
    <ligand>
        <name>Ca(2+)</name>
        <dbReference type="ChEBI" id="CHEBI:29108"/>
        <label>3</label>
    </ligand>
</feature>
<feature type="binding site" evidence="16">
    <location>
        <position position="665"/>
    </location>
    <ligand>
        <name>Zn(2+)</name>
        <dbReference type="ChEBI" id="CHEBI:29105"/>
        <label>2</label>
        <note>catalytic</note>
    </ligand>
</feature>
<dbReference type="GO" id="GO:0031012">
    <property type="term" value="C:extracellular matrix"/>
    <property type="evidence" value="ECO:0007669"/>
    <property type="project" value="InterPro"/>
</dbReference>
<evidence type="ECO:0000256" key="10">
    <source>
        <dbReference type="ARBA" id="ARBA00022989"/>
    </source>
</evidence>
<evidence type="ECO:0000259" key="19">
    <source>
        <dbReference type="SMART" id="SM00235"/>
    </source>
</evidence>
<dbReference type="InterPro" id="IPR036365">
    <property type="entry name" value="PGBD-like_sf"/>
</dbReference>
<feature type="domain" description="Peptidase metallopeptidase" evidence="19">
    <location>
        <begin position="532"/>
        <end position="692"/>
    </location>
</feature>
<feature type="transmembrane region" description="Helical" evidence="18">
    <location>
        <begin position="302"/>
        <end position="327"/>
    </location>
</feature>
<comment type="cofactor">
    <cofactor evidence="16">
        <name>Ca(2+)</name>
        <dbReference type="ChEBI" id="CHEBI:29108"/>
    </cofactor>
    <text evidence="16">Can bind about 5 Ca(2+) ions per subunit.</text>
</comment>
<feature type="binding site" evidence="16">
    <location>
        <position position="588"/>
    </location>
    <ligand>
        <name>Ca(2+)</name>
        <dbReference type="ChEBI" id="CHEBI:29108"/>
        <label>2</label>
    </ligand>
</feature>
<evidence type="ECO:0000313" key="21">
    <source>
        <dbReference type="Proteomes" id="UP000655225"/>
    </source>
</evidence>
<feature type="binding site" evidence="16">
    <location>
        <position position="651"/>
    </location>
    <ligand>
        <name>Zn(2+)</name>
        <dbReference type="ChEBI" id="CHEBI:29105"/>
        <label>2</label>
        <note>catalytic</note>
    </ligand>
</feature>
<protein>
    <recommendedName>
        <fullName evidence="19">Peptidase metallopeptidase domain-containing protein</fullName>
    </recommendedName>
</protein>
<feature type="transmembrane region" description="Helical" evidence="18">
    <location>
        <begin position="187"/>
        <end position="205"/>
    </location>
</feature>
<sequence>MFIVVAGVERFAYKGVASNLVTYLTDVVKLSNSSAAKTVNSWCGVTSMLPLLGALLADSYWDRYSTILASSFLYVVGLLALTSTAFVWAWMPLSKARSSSSLFCSLYLISIGQGGYNPCLQAFGADQLEKEDEIPCNKLDDQNSNKNSLFFQWWLQEKPLFNQDFADSESLGKNPNNGTDLLDNAKAVLRLLPIWTMLLMFAIIFQQPATFFTKQGMTMKRKIGKSFMIPPATLQSAITISIILLMPLYDMILIPAIRVITRSDKGINVMQRMGTGMVLSIISMVIAAIVETKRLKISRRMGILEPLSIFWLLPQYILLGISDVFMVVGMQEFFYTEVPRRMRTMGIALYLSVFGVGSLLSALVISIIETVTTAGGGRHGWFSDDMREARLDKYYWLLALSSSLSLLVFGENVTGLRDLKQYLEKFGYLDDSRLSINVSNYGNSIRHENTEKDDIFNDILESAIKTYQLNYHLNVTGSLDSDTVKQMTMPRCGVADIINGTSSMLSGKKKQQHHSSTPTGFHTVSHYSFFPGSPRWPSSKVHLTYGFHSSEAVVNSQTLRSICSRAFTRWSVKSHFTFEEAQNYTSADIQIGFHRGDHGDGAPFDGPGGVLAHAFAPTKGAFHYDAGEKWATDLRPGYVHLESVTMHEIGHLLGLGHSSVSDAIMYPTIPSGVRKMHLHEDDIHGIRALYALGI</sequence>
<dbReference type="Pfam" id="PF00413">
    <property type="entry name" value="Peptidase_M10"/>
    <property type="match status" value="1"/>
</dbReference>
<gene>
    <name evidence="20" type="ORF">HHK36_007107</name>
</gene>
<comment type="cofactor">
    <cofactor evidence="16">
        <name>Zn(2+)</name>
        <dbReference type="ChEBI" id="CHEBI:29105"/>
    </cofactor>
    <text evidence="16">Binds 2 Zn(2+) ions per subunit.</text>
</comment>
<keyword evidence="13" id="KW-0865">Zymogen</keyword>
<evidence type="ECO:0000256" key="18">
    <source>
        <dbReference type="SAM" id="Phobius"/>
    </source>
</evidence>
<dbReference type="GO" id="GO:0016020">
    <property type="term" value="C:membrane"/>
    <property type="evidence" value="ECO:0007669"/>
    <property type="project" value="UniProtKB-SubCell"/>
</dbReference>
<dbReference type="CDD" id="cd04278">
    <property type="entry name" value="ZnMc_MMP"/>
    <property type="match status" value="1"/>
</dbReference>
<feature type="binding site" evidence="16">
    <location>
        <position position="606"/>
    </location>
    <ligand>
        <name>Ca(2+)</name>
        <dbReference type="ChEBI" id="CHEBI:29108"/>
        <label>3</label>
    </ligand>
</feature>
<comment type="similarity">
    <text evidence="3">Belongs to the peptidase M10A family. Matrix metalloproteinases (MMPs) subfamily.</text>
</comment>
<keyword evidence="9 16" id="KW-0862">Zinc</keyword>
<feature type="binding site" evidence="16">
    <location>
        <position position="628"/>
    </location>
    <ligand>
        <name>Ca(2+)</name>
        <dbReference type="ChEBI" id="CHEBI:29108"/>
        <label>1</label>
    </ligand>
</feature>
<evidence type="ECO:0000256" key="4">
    <source>
        <dbReference type="ARBA" id="ARBA00022670"/>
    </source>
</evidence>
<evidence type="ECO:0000256" key="17">
    <source>
        <dbReference type="PIRSR" id="PIRSR621190-5"/>
    </source>
</evidence>
<evidence type="ECO:0000256" key="2">
    <source>
        <dbReference type="ARBA" id="ARBA00005982"/>
    </source>
</evidence>
<feature type="transmembrane region" description="Helical" evidence="18">
    <location>
        <begin position="393"/>
        <end position="410"/>
    </location>
</feature>
<dbReference type="SMART" id="SM00235">
    <property type="entry name" value="ZnMc"/>
    <property type="match status" value="1"/>
</dbReference>
<reference evidence="20 21" key="1">
    <citation type="submission" date="2020-04" db="EMBL/GenBank/DDBJ databases">
        <title>Plant Genome Project.</title>
        <authorList>
            <person name="Zhang R.-G."/>
        </authorList>
    </citation>
    <scope>NUCLEOTIDE SEQUENCE [LARGE SCALE GENOMIC DNA]</scope>
    <source>
        <strain evidence="20">YNK0</strain>
        <tissue evidence="20">Leaf</tissue>
    </source>
</reference>
<feature type="binding site" evidence="16">
    <location>
        <position position="647"/>
    </location>
    <ligand>
        <name>Zn(2+)</name>
        <dbReference type="ChEBI" id="CHEBI:29105"/>
        <label>2</label>
        <note>catalytic</note>
    </ligand>
</feature>
<dbReference type="InterPro" id="IPR001818">
    <property type="entry name" value="Pept_M10_metallopeptidase"/>
</dbReference>
<feature type="transmembrane region" description="Helical" evidence="18">
    <location>
        <begin position="39"/>
        <end position="60"/>
    </location>
</feature>
<evidence type="ECO:0000256" key="14">
    <source>
        <dbReference type="ARBA" id="ARBA00023180"/>
    </source>
</evidence>
<dbReference type="InterPro" id="IPR006026">
    <property type="entry name" value="Peptidase_Metallo"/>
</dbReference>
<dbReference type="Pfam" id="PF01471">
    <property type="entry name" value="PG_binding_1"/>
    <property type="match status" value="1"/>
</dbReference>
<feature type="binding site" evidence="16">
    <location>
        <position position="623"/>
    </location>
    <ligand>
        <name>Zn(2+)</name>
        <dbReference type="ChEBI" id="CHEBI:29105"/>
        <label>1</label>
    </ligand>
</feature>
<dbReference type="GO" id="GO:0004222">
    <property type="term" value="F:metalloendopeptidase activity"/>
    <property type="evidence" value="ECO:0007669"/>
    <property type="project" value="InterPro"/>
</dbReference>
<dbReference type="InterPro" id="IPR002477">
    <property type="entry name" value="Peptidoglycan-bd-like"/>
</dbReference>
<feature type="transmembrane region" description="Helical" evidence="18">
    <location>
        <begin position="269"/>
        <end position="290"/>
    </location>
</feature>
<evidence type="ECO:0000256" key="5">
    <source>
        <dbReference type="ARBA" id="ARBA00022692"/>
    </source>
</evidence>
<evidence type="ECO:0000256" key="7">
    <source>
        <dbReference type="ARBA" id="ARBA00022729"/>
    </source>
</evidence>
<evidence type="ECO:0000256" key="9">
    <source>
        <dbReference type="ARBA" id="ARBA00022833"/>
    </source>
</evidence>
<dbReference type="InterPro" id="IPR036259">
    <property type="entry name" value="MFS_trans_sf"/>
</dbReference>
<feature type="binding site" description="in inhibited form" evidence="16">
    <location>
        <position position="492"/>
    </location>
    <ligand>
        <name>Zn(2+)</name>
        <dbReference type="ChEBI" id="CHEBI:29105"/>
        <label>2</label>
        <note>catalytic</note>
    </ligand>
</feature>
<keyword evidence="6 16" id="KW-0479">Metal-binding</keyword>
<evidence type="ECO:0000256" key="1">
    <source>
        <dbReference type="ARBA" id="ARBA00004141"/>
    </source>
</evidence>
<evidence type="ECO:0000256" key="15">
    <source>
        <dbReference type="PIRSR" id="PIRSR621190-1"/>
    </source>
</evidence>
<dbReference type="InterPro" id="IPR021190">
    <property type="entry name" value="Pept_M10A"/>
</dbReference>
<dbReference type="GO" id="GO:0008270">
    <property type="term" value="F:zinc ion binding"/>
    <property type="evidence" value="ECO:0007669"/>
    <property type="project" value="InterPro"/>
</dbReference>
<feature type="binding site" evidence="16">
    <location>
        <position position="598"/>
    </location>
    <ligand>
        <name>Zn(2+)</name>
        <dbReference type="ChEBI" id="CHEBI:29105"/>
        <label>1</label>
    </ligand>
</feature>
<feature type="binding site" evidence="16">
    <location>
        <position position="628"/>
    </location>
    <ligand>
        <name>Ca(2+)</name>
        <dbReference type="ChEBI" id="CHEBI:29108"/>
        <label>3</label>
    </ligand>
</feature>
<keyword evidence="14" id="KW-0325">Glycoprotein</keyword>
<organism evidence="20 21">
    <name type="scientific">Tetracentron sinense</name>
    <name type="common">Spur-leaf</name>
    <dbReference type="NCBI Taxonomy" id="13715"/>
    <lineage>
        <taxon>Eukaryota</taxon>
        <taxon>Viridiplantae</taxon>
        <taxon>Streptophyta</taxon>
        <taxon>Embryophyta</taxon>
        <taxon>Tracheophyta</taxon>
        <taxon>Spermatophyta</taxon>
        <taxon>Magnoliopsida</taxon>
        <taxon>Trochodendrales</taxon>
        <taxon>Trochodendraceae</taxon>
        <taxon>Tetracentron</taxon>
    </lineage>
</organism>
<feature type="active site" evidence="15">
    <location>
        <position position="648"/>
    </location>
</feature>
<evidence type="ECO:0000256" key="13">
    <source>
        <dbReference type="ARBA" id="ARBA00023145"/>
    </source>
</evidence>
<proteinExistence type="inferred from homology"/>
<keyword evidence="11" id="KW-0482">Metalloprotease</keyword>
<dbReference type="Pfam" id="PF00854">
    <property type="entry name" value="PTR2"/>
    <property type="match status" value="2"/>
</dbReference>
<dbReference type="GO" id="GO:0006508">
    <property type="term" value="P:proteolysis"/>
    <property type="evidence" value="ECO:0007669"/>
    <property type="project" value="UniProtKB-KW"/>
</dbReference>
<dbReference type="AlphaFoldDB" id="A0A834ZKB6"/>
<dbReference type="SUPFAM" id="SSF47090">
    <property type="entry name" value="PGBD-like"/>
    <property type="match status" value="1"/>
</dbReference>
<keyword evidence="5 18" id="KW-0812">Transmembrane</keyword>
<dbReference type="PANTHER" id="PTHR11654">
    <property type="entry name" value="OLIGOPEPTIDE TRANSPORTER-RELATED"/>
    <property type="match status" value="1"/>
</dbReference>
<keyword evidence="16" id="KW-0106">Calcium</keyword>
<keyword evidence="21" id="KW-1185">Reference proteome</keyword>
<feature type="binding site" evidence="16">
    <location>
        <position position="625"/>
    </location>
    <ligand>
        <name>Ca(2+)</name>
        <dbReference type="ChEBI" id="CHEBI:29108"/>
        <label>3</label>
    </ligand>
</feature>
<keyword evidence="4" id="KW-0645">Protease</keyword>
<dbReference type="GO" id="GO:0022857">
    <property type="term" value="F:transmembrane transporter activity"/>
    <property type="evidence" value="ECO:0007669"/>
    <property type="project" value="InterPro"/>
</dbReference>
<feature type="transmembrane region" description="Helical" evidence="18">
    <location>
        <begin position="347"/>
        <end position="372"/>
    </location>
</feature>
<comment type="subcellular location">
    <subcellularLocation>
        <location evidence="1">Membrane</location>
        <topology evidence="1">Multi-pass membrane protein</topology>
    </subcellularLocation>
</comment>
<dbReference type="InterPro" id="IPR033739">
    <property type="entry name" value="M10A_MMP"/>
</dbReference>
<keyword evidence="10 18" id="KW-1133">Transmembrane helix</keyword>
<feature type="binding site" evidence="16">
    <location>
        <position position="657"/>
    </location>
    <ligand>
        <name>Zn(2+)</name>
        <dbReference type="ChEBI" id="CHEBI:29105"/>
        <label>2</label>
        <note>catalytic</note>
    </ligand>
</feature>
<evidence type="ECO:0000256" key="8">
    <source>
        <dbReference type="ARBA" id="ARBA00022801"/>
    </source>
</evidence>
<evidence type="ECO:0000256" key="3">
    <source>
        <dbReference type="ARBA" id="ARBA00009614"/>
    </source>
</evidence>
<keyword evidence="8" id="KW-0378">Hydrolase</keyword>
<feature type="short sequence motif" description="Cysteine switch" evidence="17">
    <location>
        <begin position="490"/>
        <end position="524"/>
    </location>
</feature>
<dbReference type="Gene3D" id="1.20.1250.20">
    <property type="entry name" value="MFS general substrate transporter like domains"/>
    <property type="match status" value="2"/>
</dbReference>
<evidence type="ECO:0000256" key="6">
    <source>
        <dbReference type="ARBA" id="ARBA00022723"/>
    </source>
</evidence>
<comment type="caution">
    <text evidence="20">The sequence shown here is derived from an EMBL/GenBank/DDBJ whole genome shotgun (WGS) entry which is preliminary data.</text>
</comment>
<keyword evidence="12 18" id="KW-0472">Membrane</keyword>
<feature type="binding site" evidence="16">
    <location>
        <position position="600"/>
    </location>
    <ligand>
        <name>Zn(2+)</name>
        <dbReference type="ChEBI" id="CHEBI:29105"/>
        <label>1</label>
    </ligand>
</feature>
<dbReference type="Gene3D" id="3.40.390.10">
    <property type="entry name" value="Collagenase (Catalytic Domain)"/>
    <property type="match status" value="1"/>
</dbReference>
<dbReference type="SUPFAM" id="SSF55486">
    <property type="entry name" value="Metalloproteases ('zincins'), catalytic domain"/>
    <property type="match status" value="1"/>
</dbReference>
<name>A0A834ZKB6_TETSI</name>
<dbReference type="EMBL" id="JABCRI010000004">
    <property type="protein sequence ID" value="KAF8407967.1"/>
    <property type="molecule type" value="Genomic_DNA"/>
</dbReference>
<evidence type="ECO:0000256" key="16">
    <source>
        <dbReference type="PIRSR" id="PIRSR621190-2"/>
    </source>
</evidence>
<dbReference type="Proteomes" id="UP000655225">
    <property type="component" value="Unassembled WGS sequence"/>
</dbReference>
<accession>A0A834ZKB6</accession>